<dbReference type="NCBIfam" id="TIGR03679">
    <property type="entry name" value="arCOG00187"/>
    <property type="match status" value="1"/>
</dbReference>
<dbReference type="CDD" id="cd01994">
    <property type="entry name" value="AANH_PF0828-like"/>
    <property type="match status" value="1"/>
</dbReference>
<dbReference type="Proteomes" id="UP000244066">
    <property type="component" value="Unassembled WGS sequence"/>
</dbReference>
<dbReference type="PIRSF" id="PIRSF039123">
    <property type="entry name" value="Diphthamide_synthase"/>
    <property type="match status" value="1"/>
</dbReference>
<dbReference type="PANTHER" id="PTHR12196:SF2">
    <property type="entry name" value="DIPHTHINE--AMMONIA LIGASE"/>
    <property type="match status" value="1"/>
</dbReference>
<dbReference type="GO" id="GO:0017178">
    <property type="term" value="F:diphthine-ammonia ligase activity"/>
    <property type="evidence" value="ECO:0007669"/>
    <property type="project" value="TreeGrafter"/>
</dbReference>
<organism evidence="2 3">
    <name type="scientific">Candidatus Terraquivivens tikiterensis</name>
    <dbReference type="NCBI Taxonomy" id="1980982"/>
    <lineage>
        <taxon>Archaea</taxon>
        <taxon>Nitrososphaerota</taxon>
        <taxon>Candidatus Wolframiiraptoraceae</taxon>
        <taxon>Candidatus Terraquivivens</taxon>
    </lineage>
</organism>
<dbReference type="Gene3D" id="3.90.1490.10">
    <property type="entry name" value="putative n-type atp pyrophosphatase, domain 2"/>
    <property type="match status" value="1"/>
</dbReference>
<dbReference type="Pfam" id="PF01902">
    <property type="entry name" value="Diphthami_syn_2"/>
    <property type="match status" value="1"/>
</dbReference>
<dbReference type="SUPFAM" id="SSF52402">
    <property type="entry name" value="Adenine nucleotide alpha hydrolases-like"/>
    <property type="match status" value="1"/>
</dbReference>
<reference evidence="2 3" key="1">
    <citation type="submission" date="2017-04" db="EMBL/GenBank/DDBJ databases">
        <title>Draft Aigarchaeota genome from a New Zealand hot spring.</title>
        <authorList>
            <person name="Reysenbach A.-L."/>
            <person name="Donaho J.A."/>
            <person name="Gerhart J."/>
            <person name="Kelley J.F."/>
            <person name="Kouba K."/>
            <person name="Podar M."/>
            <person name="Stott M."/>
        </authorList>
    </citation>
    <scope>NUCLEOTIDE SEQUENCE [LARGE SCALE GENOMIC DNA]</scope>
    <source>
        <strain evidence="2">NZ13_MG1</strain>
    </source>
</reference>
<accession>A0A2R7YA82</accession>
<dbReference type="EMBL" id="NDWU01000004">
    <property type="protein sequence ID" value="PUA33782.1"/>
    <property type="molecule type" value="Genomic_DNA"/>
</dbReference>
<gene>
    <name evidence="2" type="ORF">B9J98_02245</name>
</gene>
<dbReference type="InterPro" id="IPR005237">
    <property type="entry name" value="MJ0570"/>
</dbReference>
<dbReference type="NCBIfam" id="TIGR00289">
    <property type="entry name" value="TIGR00289 family protein"/>
    <property type="match status" value="1"/>
</dbReference>
<feature type="domain" description="Diphthamide synthase" evidence="1">
    <location>
        <begin position="1"/>
        <end position="217"/>
    </location>
</feature>
<dbReference type="InterPro" id="IPR014729">
    <property type="entry name" value="Rossmann-like_a/b/a_fold"/>
</dbReference>
<evidence type="ECO:0000259" key="1">
    <source>
        <dbReference type="Pfam" id="PF01902"/>
    </source>
</evidence>
<dbReference type="NCBIfam" id="TIGR00290">
    <property type="entry name" value="MJ0570_dom"/>
    <property type="match status" value="1"/>
</dbReference>
<protein>
    <submittedName>
        <fullName evidence="2">TIGR00289 family protein</fullName>
    </submittedName>
</protein>
<dbReference type="Gene3D" id="3.40.50.620">
    <property type="entry name" value="HUPs"/>
    <property type="match status" value="1"/>
</dbReference>
<dbReference type="InterPro" id="IPR022427">
    <property type="entry name" value="MJ0570_ATP-bd"/>
</dbReference>
<dbReference type="PANTHER" id="PTHR12196">
    <property type="entry name" value="DOMAIN OF UNKNOWN FUNCTION 71 DUF71 -CONTAINING PROTEIN"/>
    <property type="match status" value="1"/>
</dbReference>
<proteinExistence type="predicted"/>
<evidence type="ECO:0000313" key="3">
    <source>
        <dbReference type="Proteomes" id="UP000244066"/>
    </source>
</evidence>
<dbReference type="InterPro" id="IPR030662">
    <property type="entry name" value="DPH6/MJ0570"/>
</dbReference>
<sequence length="225" mass="25126">MRVAVLFSGGKDSTYALYKAMLEGNAVECLVTVIPRNPESWMFHRVNIEMTRHQADAVGIKQVMVPSMGIKEEEVEDLKVALEGLRGIEGLVSGTVASRYQRSRIERLCSELGLRCIMPLWGMEPERLLREQHALGFETIVTSVSADGLDESWLGRKLDGVAIDELCRLSERFGINVCFEGGEAETFVLDCPIFKKSLRVKGAVKKWLGDRGVYEILSLECVSKN</sequence>
<dbReference type="GO" id="GO:0017183">
    <property type="term" value="P:protein histidyl modification to diphthamide"/>
    <property type="evidence" value="ECO:0007669"/>
    <property type="project" value="TreeGrafter"/>
</dbReference>
<dbReference type="AlphaFoldDB" id="A0A2R7YA82"/>
<evidence type="ECO:0000313" key="2">
    <source>
        <dbReference type="EMBL" id="PUA33782.1"/>
    </source>
</evidence>
<dbReference type="InterPro" id="IPR002761">
    <property type="entry name" value="Diphthami_syn_dom"/>
</dbReference>
<name>A0A2R7YA82_9ARCH</name>
<comment type="caution">
    <text evidence="2">The sequence shown here is derived from an EMBL/GenBank/DDBJ whole genome shotgun (WGS) entry which is preliminary data.</text>
</comment>